<dbReference type="SMART" id="SM00132">
    <property type="entry name" value="LIM"/>
    <property type="match status" value="2"/>
</dbReference>
<feature type="DNA-binding region" description="Homeobox" evidence="9">
    <location>
        <begin position="447"/>
        <end position="506"/>
    </location>
</feature>
<evidence type="ECO:0000256" key="5">
    <source>
        <dbReference type="ARBA" id="ARBA00023038"/>
    </source>
</evidence>
<keyword evidence="6 9" id="KW-0238">DNA-binding</keyword>
<evidence type="ECO:0000259" key="13">
    <source>
        <dbReference type="PROSITE" id="PS50023"/>
    </source>
</evidence>
<dbReference type="GO" id="GO:0005634">
    <property type="term" value="C:nucleus"/>
    <property type="evidence" value="ECO:0007669"/>
    <property type="project" value="UniProtKB-SubCell"/>
</dbReference>
<dbReference type="GO" id="GO:0048665">
    <property type="term" value="P:neuron fate specification"/>
    <property type="evidence" value="ECO:0007669"/>
    <property type="project" value="InterPro"/>
</dbReference>
<sequence>MTAVAGRFNTEFHDPASLVDDMKFASNSTVTPASSLCVGCGAAIHDAFILHVQPDLEWHGRCLNCSKCHRSLGNDPTCFVRDGKAYCREDYFNTFFYRCAGCNQVVSKSELVYRVWSRAFHLDCFRCVICDRLLQPGEEIAVQNEQVCCLNHNTLTSGRTIRHSAAARFGNASIKLEAVDTREYHSSPPPTKIKPLQPSERLLEASNTSLSHTNEIDAARPSGVQTVLLPTLLQRTDPPKLPMRLTETIGFNELHVPENLCADEDCYKKPVGSVRAPNVTSCVKFGETDGTETFCSSPQGRPNSSGSSLGVIVRDADSPLTASSEVSHEDESSSLLGLSNSISGANEAGLSQNSSHGLGSLAGGTYLSHPYASAPPGLCGGTNGRRGGSGGGGGGGGSRAGSGSSSSGTSMTGGCGDEVVHSVSITRSGGSRPGKSSGSKRSKDQKTTRVRTVLNEKQLHTLRTCYAANPRPDALMKEQLVEMTSLSPRVIRVWFQNKRCKDKKRQILLQQMEQHQQNGGRPGTLHGIPMVAESPVRNDSSLVCPNSGIDVQQISGSYWKAPVTNELIARPGSHCSVFKPGSPYTQQMKSNLNGPPSPTLVSTVADPHLGNCTGVDTPYQASMAGNIMNYVSVNDSLPTLNTLSMISMGPTLQTSQLNERSRFNQRNPHGGLTMLPTEFGEELQPTQTTIPAFQQLVSCFNNTDNSSAHLSNNMMSNSAGFSPTDFPKLLTTSVENILFPSPTLSQLVPNVSIPARMELDSTKLDQLLGNGIPVSGGFPLNSPHNSGLALFPQPNRHTSPSCLIGCSSPMGVSSNLLSLSPSHQSSHQQLSSFVVGPCLHGAFPQPNMVPHSRAPLST</sequence>
<feature type="domain" description="LIM zinc-binding" evidence="13">
    <location>
        <begin position="98"/>
        <end position="159"/>
    </location>
</feature>
<keyword evidence="5 10" id="KW-0440">LIM domain</keyword>
<keyword evidence="16" id="KW-1185">Reference proteome</keyword>
<protein>
    <recommendedName>
        <fullName evidence="17">Islet</fullName>
    </recommendedName>
</protein>
<feature type="compositionally biased region" description="Low complexity" evidence="12">
    <location>
        <begin position="401"/>
        <end position="410"/>
    </location>
</feature>
<dbReference type="GO" id="GO:0045944">
    <property type="term" value="P:positive regulation of transcription by RNA polymerase II"/>
    <property type="evidence" value="ECO:0007669"/>
    <property type="project" value="InterPro"/>
</dbReference>
<dbReference type="CDD" id="cd00086">
    <property type="entry name" value="homeodomain"/>
    <property type="match status" value="1"/>
</dbReference>
<dbReference type="GO" id="GO:0000981">
    <property type="term" value="F:DNA-binding transcription factor activity, RNA polymerase II-specific"/>
    <property type="evidence" value="ECO:0007669"/>
    <property type="project" value="InterPro"/>
</dbReference>
<dbReference type="OrthoDB" id="125004at2759"/>
<dbReference type="AlphaFoldDB" id="A0A8S9YZW0"/>
<evidence type="ECO:0000256" key="9">
    <source>
        <dbReference type="PROSITE-ProRule" id="PRU00108"/>
    </source>
</evidence>
<accession>A0A8S9YZW0</accession>
<dbReference type="InterPro" id="IPR001356">
    <property type="entry name" value="HD"/>
</dbReference>
<feature type="region of interest" description="Disordered" evidence="12">
    <location>
        <begin position="292"/>
        <end position="311"/>
    </location>
</feature>
<evidence type="ECO:0000256" key="10">
    <source>
        <dbReference type="PROSITE-ProRule" id="PRU00125"/>
    </source>
</evidence>
<dbReference type="Pfam" id="PF00046">
    <property type="entry name" value="Homeodomain"/>
    <property type="match status" value="1"/>
</dbReference>
<dbReference type="Gene3D" id="1.10.10.60">
    <property type="entry name" value="Homeodomain-like"/>
    <property type="match status" value="1"/>
</dbReference>
<feature type="domain" description="Homeobox" evidence="14">
    <location>
        <begin position="445"/>
        <end position="505"/>
    </location>
</feature>
<dbReference type="SUPFAM" id="SSF46689">
    <property type="entry name" value="Homeodomain-like"/>
    <property type="match status" value="1"/>
</dbReference>
<evidence type="ECO:0000256" key="4">
    <source>
        <dbReference type="ARBA" id="ARBA00022833"/>
    </source>
</evidence>
<evidence type="ECO:0000256" key="11">
    <source>
        <dbReference type="RuleBase" id="RU000682"/>
    </source>
</evidence>
<dbReference type="FunFam" id="1.10.10.60:FF:000041">
    <property type="entry name" value="insulin gene enhancer protein ISL-1"/>
    <property type="match status" value="1"/>
</dbReference>
<dbReference type="SUPFAM" id="SSF57716">
    <property type="entry name" value="Glucocorticoid receptor-like (DNA-binding domain)"/>
    <property type="match status" value="1"/>
</dbReference>
<dbReference type="PANTHER" id="PTHR24204:SF8">
    <property type="entry name" value="TAILUP, ISOFORM A"/>
    <property type="match status" value="1"/>
</dbReference>
<dbReference type="Proteomes" id="UP000822476">
    <property type="component" value="Unassembled WGS sequence"/>
</dbReference>
<evidence type="ECO:0008006" key="17">
    <source>
        <dbReference type="Google" id="ProtNLM"/>
    </source>
</evidence>
<dbReference type="GO" id="GO:0007409">
    <property type="term" value="P:axonogenesis"/>
    <property type="evidence" value="ECO:0007669"/>
    <property type="project" value="TreeGrafter"/>
</dbReference>
<keyword evidence="7 9" id="KW-0371">Homeobox</keyword>
<evidence type="ECO:0000313" key="16">
    <source>
        <dbReference type="Proteomes" id="UP000822476"/>
    </source>
</evidence>
<dbReference type="GO" id="GO:0003677">
    <property type="term" value="F:DNA binding"/>
    <property type="evidence" value="ECO:0007669"/>
    <property type="project" value="UniProtKB-UniRule"/>
</dbReference>
<dbReference type="PROSITE" id="PS50023">
    <property type="entry name" value="LIM_DOMAIN_2"/>
    <property type="match status" value="2"/>
</dbReference>
<dbReference type="PANTHER" id="PTHR24204">
    <property type="entry name" value="INSULIN GENE ENHANCER PROTEIN"/>
    <property type="match status" value="1"/>
</dbReference>
<feature type="compositionally biased region" description="Low complexity" evidence="12">
    <location>
        <begin position="427"/>
        <end position="439"/>
    </location>
</feature>
<dbReference type="PROSITE" id="PS00478">
    <property type="entry name" value="LIM_DOMAIN_1"/>
    <property type="match status" value="2"/>
</dbReference>
<evidence type="ECO:0000256" key="3">
    <source>
        <dbReference type="ARBA" id="ARBA00022737"/>
    </source>
</evidence>
<feature type="region of interest" description="Disordered" evidence="12">
    <location>
        <begin position="377"/>
        <end position="450"/>
    </location>
</feature>
<keyword evidence="2 10" id="KW-0479">Metal-binding</keyword>
<dbReference type="InterPro" id="IPR009057">
    <property type="entry name" value="Homeodomain-like_sf"/>
</dbReference>
<comment type="caution">
    <text evidence="15">The sequence shown here is derived from an EMBL/GenBank/DDBJ whole genome shotgun (WGS) entry which is preliminary data.</text>
</comment>
<feature type="domain" description="LIM zinc-binding" evidence="13">
    <location>
        <begin position="35"/>
        <end position="97"/>
    </location>
</feature>
<evidence type="ECO:0000256" key="2">
    <source>
        <dbReference type="ARBA" id="ARBA00022723"/>
    </source>
</evidence>
<keyword evidence="3" id="KW-0677">Repeat</keyword>
<comment type="subcellular location">
    <subcellularLocation>
        <location evidence="1 9 11">Nucleus</location>
    </subcellularLocation>
</comment>
<gene>
    <name evidence="15" type="ORF">EG68_02155</name>
</gene>
<evidence type="ECO:0000256" key="8">
    <source>
        <dbReference type="ARBA" id="ARBA00023242"/>
    </source>
</evidence>
<dbReference type="InterPro" id="IPR047169">
    <property type="entry name" value="ISL1/2-like"/>
</dbReference>
<dbReference type="EMBL" id="JTDE01000648">
    <property type="protein sequence ID" value="KAF7260679.1"/>
    <property type="molecule type" value="Genomic_DNA"/>
</dbReference>
<evidence type="ECO:0000256" key="7">
    <source>
        <dbReference type="ARBA" id="ARBA00023155"/>
    </source>
</evidence>
<reference evidence="15" key="1">
    <citation type="submission" date="2019-07" db="EMBL/GenBank/DDBJ databases">
        <title>Annotation for the trematode Paragonimus miyazaki's.</title>
        <authorList>
            <person name="Choi Y.-J."/>
        </authorList>
    </citation>
    <scope>NUCLEOTIDE SEQUENCE</scope>
    <source>
        <strain evidence="15">Japan</strain>
    </source>
</reference>
<dbReference type="CDD" id="cd09366">
    <property type="entry name" value="LIM1_Isl"/>
    <property type="match status" value="1"/>
</dbReference>
<dbReference type="PROSITE" id="PS00027">
    <property type="entry name" value="HOMEOBOX_1"/>
    <property type="match status" value="1"/>
</dbReference>
<dbReference type="GO" id="GO:0046872">
    <property type="term" value="F:metal ion binding"/>
    <property type="evidence" value="ECO:0007669"/>
    <property type="project" value="UniProtKB-KW"/>
</dbReference>
<proteinExistence type="predicted"/>
<feature type="compositionally biased region" description="Gly residues" evidence="12">
    <location>
        <begin position="378"/>
        <end position="400"/>
    </location>
</feature>
<dbReference type="PROSITE" id="PS50071">
    <property type="entry name" value="HOMEOBOX_2"/>
    <property type="match status" value="1"/>
</dbReference>
<evidence type="ECO:0000313" key="15">
    <source>
        <dbReference type="EMBL" id="KAF7260679.1"/>
    </source>
</evidence>
<dbReference type="Pfam" id="PF00412">
    <property type="entry name" value="LIM"/>
    <property type="match status" value="2"/>
</dbReference>
<evidence type="ECO:0000256" key="1">
    <source>
        <dbReference type="ARBA" id="ARBA00004123"/>
    </source>
</evidence>
<feature type="compositionally biased region" description="Polar residues" evidence="12">
    <location>
        <begin position="292"/>
        <end position="308"/>
    </location>
</feature>
<dbReference type="SMART" id="SM00389">
    <property type="entry name" value="HOX"/>
    <property type="match status" value="1"/>
</dbReference>
<dbReference type="InterPro" id="IPR017970">
    <property type="entry name" value="Homeobox_CS"/>
</dbReference>
<dbReference type="Gene3D" id="2.10.110.10">
    <property type="entry name" value="Cysteine Rich Protein"/>
    <property type="match status" value="2"/>
</dbReference>
<evidence type="ECO:0000256" key="12">
    <source>
        <dbReference type="SAM" id="MobiDB-lite"/>
    </source>
</evidence>
<name>A0A8S9YZW0_9TREM</name>
<dbReference type="InterPro" id="IPR001781">
    <property type="entry name" value="Znf_LIM"/>
</dbReference>
<evidence type="ECO:0000256" key="6">
    <source>
        <dbReference type="ARBA" id="ARBA00023125"/>
    </source>
</evidence>
<keyword evidence="8 9" id="KW-0539">Nucleus</keyword>
<organism evidence="15 16">
    <name type="scientific">Paragonimus skrjabini miyazakii</name>
    <dbReference type="NCBI Taxonomy" id="59628"/>
    <lineage>
        <taxon>Eukaryota</taxon>
        <taxon>Metazoa</taxon>
        <taxon>Spiralia</taxon>
        <taxon>Lophotrochozoa</taxon>
        <taxon>Platyhelminthes</taxon>
        <taxon>Trematoda</taxon>
        <taxon>Digenea</taxon>
        <taxon>Plagiorchiida</taxon>
        <taxon>Troglotremata</taxon>
        <taxon>Troglotrematidae</taxon>
        <taxon>Paragonimus</taxon>
    </lineage>
</organism>
<feature type="region of interest" description="Disordered" evidence="12">
    <location>
        <begin position="319"/>
        <end position="338"/>
    </location>
</feature>
<keyword evidence="4 10" id="KW-0862">Zinc</keyword>
<evidence type="ECO:0000259" key="14">
    <source>
        <dbReference type="PROSITE" id="PS50071"/>
    </source>
</evidence>
<dbReference type="InterPro" id="IPR047244">
    <property type="entry name" value="ISL1/2-like_LIM1"/>
</dbReference>